<dbReference type="InterPro" id="IPR038765">
    <property type="entry name" value="Papain-like_cys_pep_sf"/>
</dbReference>
<keyword evidence="5" id="KW-0788">Thiol protease</keyword>
<evidence type="ECO:0000256" key="4">
    <source>
        <dbReference type="ARBA" id="ARBA00022801"/>
    </source>
</evidence>
<reference evidence="11" key="2">
    <citation type="submission" date="2010-06" db="EMBL/GenBank/DDBJ databases">
        <authorList>
            <person name="Jiang H."/>
            <person name="Abraham K."/>
            <person name="Ali S."/>
            <person name="Alsbrooks S.L."/>
            <person name="Anim B.N."/>
            <person name="Anosike U.S."/>
            <person name="Attaway T."/>
            <person name="Bandaranaike D.P."/>
            <person name="Battles P.K."/>
            <person name="Bell S.N."/>
            <person name="Bell A.V."/>
            <person name="Beltran B."/>
            <person name="Bickham C."/>
            <person name="Bustamante Y."/>
            <person name="Caleb T."/>
            <person name="Canada A."/>
            <person name="Cardenas V."/>
            <person name="Carter K."/>
            <person name="Chacko J."/>
            <person name="Chandrabose M.N."/>
            <person name="Chavez D."/>
            <person name="Chavez A."/>
            <person name="Chen L."/>
            <person name="Chu H.-S."/>
            <person name="Claassen K.J."/>
            <person name="Cockrell R."/>
            <person name="Collins M."/>
            <person name="Cooper J.A."/>
            <person name="Cree A."/>
            <person name="Curry S.M."/>
            <person name="Da Y."/>
            <person name="Dao M.D."/>
            <person name="Das B."/>
            <person name="Davila M.-L."/>
            <person name="Davy-Carroll L."/>
            <person name="Denson S."/>
            <person name="Dinh H."/>
            <person name="Ebong V.E."/>
            <person name="Edwards J.R."/>
            <person name="Egan A."/>
            <person name="El-Daye J."/>
            <person name="Escobedo L."/>
            <person name="Fernandez S."/>
            <person name="Fernando P.R."/>
            <person name="Flagg N."/>
            <person name="Forbes L.D."/>
            <person name="Fowler R.G."/>
            <person name="Fu Q."/>
            <person name="Gabisi R.A."/>
            <person name="Ganer J."/>
            <person name="Garbino Pronczuk A."/>
            <person name="Garcia R.M."/>
            <person name="Garner T."/>
            <person name="Garrett T.E."/>
            <person name="Gonzalez D.A."/>
            <person name="Hamid H."/>
            <person name="Hawkins E.S."/>
            <person name="Hirani K."/>
            <person name="Hogues M.E."/>
            <person name="Hollins B."/>
            <person name="Hsiao C.-H."/>
            <person name="Jabil R."/>
            <person name="James M.L."/>
            <person name="Jhangiani S.N."/>
            <person name="Johnson B."/>
            <person name="Johnson Q."/>
            <person name="Joshi V."/>
            <person name="Kalu J.B."/>
            <person name="Kam C."/>
            <person name="Kashfia A."/>
            <person name="Keebler J."/>
            <person name="Kisamo H."/>
            <person name="Kovar C.L."/>
            <person name="Lago L.A."/>
            <person name="Lai C.-Y."/>
            <person name="Laidlaw J."/>
            <person name="Lara F."/>
            <person name="Le T.-K."/>
            <person name="Lee S.L."/>
            <person name="Legall F.H."/>
            <person name="Lemon S.J."/>
            <person name="Lewis L.R."/>
            <person name="Li B."/>
            <person name="Liu Y."/>
            <person name="Liu Y.-S."/>
            <person name="Lopez J."/>
            <person name="Lozado R.J."/>
            <person name="Lu J."/>
            <person name="Madu R.C."/>
            <person name="Maheshwari M."/>
            <person name="Maheshwari R."/>
            <person name="Malloy K."/>
            <person name="Martinez E."/>
            <person name="Mathew T."/>
            <person name="Mercado I.C."/>
            <person name="Mercado C."/>
            <person name="Meyer B."/>
            <person name="Montgomery K."/>
            <person name="Morgan M.B."/>
            <person name="Munidasa M."/>
            <person name="Nazareth L.V."/>
            <person name="Nelson J."/>
            <person name="Ng B.M."/>
            <person name="Nguyen N.B."/>
            <person name="Nguyen P.Q."/>
            <person name="Nguyen T."/>
            <person name="Obregon M."/>
            <person name="Okwuonu G.O."/>
            <person name="Onwere C.G."/>
            <person name="Orozco G."/>
            <person name="Parra A."/>
            <person name="Patel S."/>
            <person name="Patil S."/>
            <person name="Perez A."/>
            <person name="Perez Y."/>
            <person name="Pham C."/>
            <person name="Primus E.L."/>
            <person name="Pu L.-L."/>
            <person name="Puazo M."/>
            <person name="Qin X."/>
            <person name="Quiroz J.B."/>
            <person name="Reese J."/>
            <person name="Richards S."/>
            <person name="Rives C.M."/>
            <person name="Robberts R."/>
            <person name="Ruiz S.J."/>
            <person name="Ruiz M.J."/>
            <person name="Santibanez J."/>
            <person name="Schneider B.W."/>
            <person name="Sisson I."/>
            <person name="Smith M."/>
            <person name="Sodergren E."/>
            <person name="Song X.-Z."/>
            <person name="Song B.B."/>
            <person name="Summersgill H."/>
            <person name="Thelus R."/>
            <person name="Thornton R.D."/>
            <person name="Trejos Z.Y."/>
            <person name="Usmani K."/>
            <person name="Vattathil S."/>
            <person name="Villasana D."/>
            <person name="Walker D.L."/>
            <person name="Wang S."/>
            <person name="Wang K."/>
            <person name="White C.S."/>
            <person name="Williams A.C."/>
            <person name="Williamson J."/>
            <person name="Wilson K."/>
            <person name="Woghiren I.O."/>
            <person name="Woodworth J.R."/>
            <person name="Worley K.C."/>
            <person name="Wright R.A."/>
            <person name="Wu W."/>
            <person name="Young L."/>
            <person name="Zhang L."/>
            <person name="Zhang J."/>
            <person name="Zhu Y."/>
            <person name="Muzny D.M."/>
            <person name="Weinstock G."/>
            <person name="Gibbs R.A."/>
        </authorList>
    </citation>
    <scope>NUCLEOTIDE SEQUENCE [LARGE SCALE GENOMIC DNA]</scope>
    <source>
        <strain evidence="11">LSR1</strain>
    </source>
</reference>
<protein>
    <submittedName>
        <fullName evidence="9">Cathepsin B</fullName>
    </submittedName>
</protein>
<organism evidence="9">
    <name type="scientific">Acyrthosiphon pisum</name>
    <name type="common">Pea aphid</name>
    <dbReference type="NCBI Taxonomy" id="7029"/>
    <lineage>
        <taxon>Eukaryota</taxon>
        <taxon>Metazoa</taxon>
        <taxon>Ecdysozoa</taxon>
        <taxon>Arthropoda</taxon>
        <taxon>Hexapoda</taxon>
        <taxon>Insecta</taxon>
        <taxon>Pterygota</taxon>
        <taxon>Neoptera</taxon>
        <taxon>Paraneoptera</taxon>
        <taxon>Hemiptera</taxon>
        <taxon>Sternorrhyncha</taxon>
        <taxon>Aphidomorpha</taxon>
        <taxon>Aphidoidea</taxon>
        <taxon>Aphididae</taxon>
        <taxon>Macrosiphini</taxon>
        <taxon>Acyrthosiphon</taxon>
    </lineage>
</organism>
<keyword evidence="6" id="KW-1015">Disulfide bond</keyword>
<dbReference type="InterPro" id="IPR000668">
    <property type="entry name" value="Peptidase_C1A_C"/>
</dbReference>
<dbReference type="PRINTS" id="PR00705">
    <property type="entry name" value="PAPAIN"/>
</dbReference>
<dbReference type="Pfam" id="PF08127">
    <property type="entry name" value="Propeptide_C1"/>
    <property type="match status" value="1"/>
</dbReference>
<proteinExistence type="evidence at transcript level"/>
<dbReference type="SUPFAM" id="SSF54001">
    <property type="entry name" value="Cysteine proteinases"/>
    <property type="match status" value="1"/>
</dbReference>
<dbReference type="SMR" id="A9JSG2"/>
<dbReference type="RefSeq" id="NP_001119621.1">
    <property type="nucleotide sequence ID" value="NM_001126149.1"/>
</dbReference>
<dbReference type="InterPro" id="IPR012599">
    <property type="entry name" value="Propeptide_C1A"/>
</dbReference>
<name>A9JSG2_ACYPI</name>
<keyword evidence="3 7" id="KW-0732">Signal</keyword>
<dbReference type="CTD" id="100144790"/>
<dbReference type="EMBL" id="BK006313">
    <property type="protein sequence ID" value="DAA06101.1"/>
    <property type="molecule type" value="mRNA"/>
</dbReference>
<dbReference type="InterPro" id="IPR013128">
    <property type="entry name" value="Peptidase_C1A"/>
</dbReference>
<gene>
    <name evidence="9" type="primary">catb-3098</name>
    <name evidence="10" type="synonym">100144790</name>
</gene>
<dbReference type="MEROPS" id="C01.049"/>
<dbReference type="InterPro" id="IPR025660">
    <property type="entry name" value="Pept_his_AS"/>
</dbReference>
<dbReference type="GO" id="GO:0004197">
    <property type="term" value="F:cysteine-type endopeptidase activity"/>
    <property type="evidence" value="ECO:0007669"/>
    <property type="project" value="InterPro"/>
</dbReference>
<evidence type="ECO:0000313" key="10">
    <source>
        <dbReference type="EnsemblMetazoa" id="NP_001119621.1"/>
    </source>
</evidence>
<evidence type="ECO:0000256" key="7">
    <source>
        <dbReference type="SAM" id="SignalP"/>
    </source>
</evidence>
<dbReference type="PROSITE" id="PS00639">
    <property type="entry name" value="THIOL_PROTEASE_HIS"/>
    <property type="match status" value="1"/>
</dbReference>
<evidence type="ECO:0000256" key="5">
    <source>
        <dbReference type="ARBA" id="ARBA00022807"/>
    </source>
</evidence>
<reference evidence="10" key="3">
    <citation type="submission" date="2022-06" db="UniProtKB">
        <authorList>
            <consortium name="EnsemblMetazoa"/>
        </authorList>
    </citation>
    <scope>IDENTIFICATION</scope>
</reference>
<dbReference type="GeneID" id="100144790"/>
<evidence type="ECO:0000256" key="2">
    <source>
        <dbReference type="ARBA" id="ARBA00022670"/>
    </source>
</evidence>
<dbReference type="Proteomes" id="UP000007819">
    <property type="component" value="Chromosome X"/>
</dbReference>
<dbReference type="CDD" id="cd02620">
    <property type="entry name" value="Peptidase_C1A_CathepsinB"/>
    <property type="match status" value="1"/>
</dbReference>
<dbReference type="GO" id="GO:0006508">
    <property type="term" value="P:proteolysis"/>
    <property type="evidence" value="ECO:0007669"/>
    <property type="project" value="UniProtKB-KW"/>
</dbReference>
<evidence type="ECO:0000313" key="9">
    <source>
        <dbReference type="EMBL" id="DAA06101.1"/>
    </source>
</evidence>
<sequence>MARVIILASVILISVYLTEQAYFLEKDFIDNINKQATTWKAGVNSAPNTPKEHILRLLGSRGVQIPDKVNYNMYKNDDHADNYQEIPMKFDARKKWIRCKTIGEVRDQGNCGSDWALSTSSAFADRLCVATNGDFNQLLSAEEITFCCHKCGNGCNGGYPIRAWKRFKNHGLVTGGNYKSGEGCEPYRVPPCPYDKDGKNTCSGQPMESNHKCSKKCYGDEDIDFNKDHRYTRDDYYLTYRGIQKDVINYGPIETSFDVYDDFPNYKSGIYVKSENASYLGGHSVKLIGWGEEYGVLYWLMVNSWNADWGDKGLFKIRRGTNECRVDNSTTGGVPDT</sequence>
<dbReference type="EnsemblMetazoa" id="NM_001126149.1">
    <property type="protein sequence ID" value="NP_001119621.1"/>
    <property type="gene ID" value="GeneID_100144790"/>
</dbReference>
<keyword evidence="2" id="KW-0645">Protease</keyword>
<evidence type="ECO:0000256" key="1">
    <source>
        <dbReference type="ARBA" id="ARBA00008455"/>
    </source>
</evidence>
<comment type="similarity">
    <text evidence="1">Belongs to the peptidase C1 family.</text>
</comment>
<evidence type="ECO:0000256" key="3">
    <source>
        <dbReference type="ARBA" id="ARBA00022729"/>
    </source>
</evidence>
<dbReference type="SMART" id="SM00645">
    <property type="entry name" value="Pept_C1"/>
    <property type="match status" value="1"/>
</dbReference>
<dbReference type="PANTHER" id="PTHR12411">
    <property type="entry name" value="CYSTEINE PROTEASE FAMILY C1-RELATED"/>
    <property type="match status" value="1"/>
</dbReference>
<dbReference type="KEGG" id="api:100144790"/>
<feature type="chain" id="PRO_5018593934" evidence="7">
    <location>
        <begin position="21"/>
        <end position="337"/>
    </location>
</feature>
<keyword evidence="11" id="KW-1185">Reference proteome</keyword>
<dbReference type="PhylomeDB" id="A9JSG2"/>
<evidence type="ECO:0000313" key="11">
    <source>
        <dbReference type="Proteomes" id="UP000007819"/>
    </source>
</evidence>
<dbReference type="Gene3D" id="3.90.70.10">
    <property type="entry name" value="Cysteine proteinases"/>
    <property type="match status" value="1"/>
</dbReference>
<evidence type="ECO:0000256" key="6">
    <source>
        <dbReference type="ARBA" id="ARBA00023157"/>
    </source>
</evidence>
<dbReference type="Pfam" id="PF00112">
    <property type="entry name" value="Peptidase_C1"/>
    <property type="match status" value="1"/>
</dbReference>
<feature type="domain" description="Peptidase C1A papain C-terminal" evidence="8">
    <location>
        <begin position="86"/>
        <end position="334"/>
    </location>
</feature>
<reference evidence="9" key="1">
    <citation type="journal article" date="2007" name="Mol. Biol. Evol.">
        <title>Large Gene Family Expansion and Variable Selective Pressures for Cathepsin B in Aphids.</title>
        <authorList>
            <person name="Rispe C."/>
            <person name="Kutsukake M."/>
            <person name="Doublet V."/>
            <person name="Hudaverdian S."/>
            <person name="Legeai F."/>
            <person name="Simon J.C."/>
            <person name="Tagu D."/>
            <person name="Fukatsu T."/>
        </authorList>
    </citation>
    <scope>NUCLEOTIDE SEQUENCE</scope>
</reference>
<evidence type="ECO:0000259" key="8">
    <source>
        <dbReference type="SMART" id="SM00645"/>
    </source>
</evidence>
<dbReference type="AlphaFoldDB" id="A9JSG2"/>
<accession>A9JSG2</accession>
<keyword evidence="4" id="KW-0378">Hydrolase</keyword>
<dbReference type="OrthoDB" id="640249at2759"/>
<feature type="signal peptide" evidence="7">
    <location>
        <begin position="1"/>
        <end position="20"/>
    </location>
</feature>